<evidence type="ECO:0000256" key="1">
    <source>
        <dbReference type="SAM" id="MobiDB-lite"/>
    </source>
</evidence>
<dbReference type="Proteomes" id="UP000438429">
    <property type="component" value="Unassembled WGS sequence"/>
</dbReference>
<comment type="caution">
    <text evidence="2">The sequence shown here is derived from an EMBL/GenBank/DDBJ whole genome shotgun (WGS) entry which is preliminary data.</text>
</comment>
<evidence type="ECO:0000313" key="2">
    <source>
        <dbReference type="EMBL" id="KAF0027432.1"/>
    </source>
</evidence>
<name>A0A6A4S8G0_SCOMX</name>
<reference evidence="2 3" key="1">
    <citation type="submission" date="2019-06" db="EMBL/GenBank/DDBJ databases">
        <title>Draft genomes of female and male turbot (Scophthalmus maximus).</title>
        <authorList>
            <person name="Xu H."/>
            <person name="Xu X.-W."/>
            <person name="Shao C."/>
            <person name="Chen S."/>
        </authorList>
    </citation>
    <scope>NUCLEOTIDE SEQUENCE [LARGE SCALE GENOMIC DNA]</scope>
    <source>
        <strain evidence="2">Ysfricsl-2016a</strain>
        <tissue evidence="2">Blood</tissue>
    </source>
</reference>
<proteinExistence type="predicted"/>
<dbReference type="EMBL" id="VEVO01000018">
    <property type="protein sequence ID" value="KAF0027432.1"/>
    <property type="molecule type" value="Genomic_DNA"/>
</dbReference>
<dbReference type="AlphaFoldDB" id="A0A6A4S8G0"/>
<feature type="region of interest" description="Disordered" evidence="1">
    <location>
        <begin position="235"/>
        <end position="255"/>
    </location>
</feature>
<feature type="region of interest" description="Disordered" evidence="1">
    <location>
        <begin position="297"/>
        <end position="326"/>
    </location>
</feature>
<sequence>MSLTAPPPVNQTVVTTFHVRLRSSIVAFPNFSTALKLSDGDWDTIRSNRNDLLRSVLDSWTLTPSLFTCRFSVVVCVSLIFGITAKPHKPWYKLTDAAFQDTVMSIDDEGKMSWGVEVEVEPPEVLDETHYEMDPSMMIWKSMAGNGQVKLPLKAEAAVDELYHPSMAELLQDQINNVGVLPAADIQAEPAQEDASMKEPEQDWDEVYHKAREELEVYLAPLTDEYQAGAEVRVAQAEPEEDEDDLYHRDNQRSPVQMELLTREVRGGSEVIVHLQPEEDMDDLYHKDLLQPILYQDADEPVAPVDVSSQRRYSEPEEDLDDLYHQ</sequence>
<gene>
    <name evidence="2" type="ORF">F2P81_020173</name>
</gene>
<organism evidence="2 3">
    <name type="scientific">Scophthalmus maximus</name>
    <name type="common">Turbot</name>
    <name type="synonym">Psetta maxima</name>
    <dbReference type="NCBI Taxonomy" id="52904"/>
    <lineage>
        <taxon>Eukaryota</taxon>
        <taxon>Metazoa</taxon>
        <taxon>Chordata</taxon>
        <taxon>Craniata</taxon>
        <taxon>Vertebrata</taxon>
        <taxon>Euteleostomi</taxon>
        <taxon>Actinopterygii</taxon>
        <taxon>Neopterygii</taxon>
        <taxon>Teleostei</taxon>
        <taxon>Neoteleostei</taxon>
        <taxon>Acanthomorphata</taxon>
        <taxon>Carangaria</taxon>
        <taxon>Pleuronectiformes</taxon>
        <taxon>Pleuronectoidei</taxon>
        <taxon>Scophthalmidae</taxon>
        <taxon>Scophthalmus</taxon>
    </lineage>
</organism>
<feature type="compositionally biased region" description="Acidic residues" evidence="1">
    <location>
        <begin position="316"/>
        <end position="326"/>
    </location>
</feature>
<accession>A0A6A4S8G0</accession>
<protein>
    <submittedName>
        <fullName evidence="2">Uncharacterized protein</fullName>
    </submittedName>
</protein>
<evidence type="ECO:0000313" key="3">
    <source>
        <dbReference type="Proteomes" id="UP000438429"/>
    </source>
</evidence>